<evidence type="ECO:0000313" key="1">
    <source>
        <dbReference type="EMBL" id="MDB6178808.1"/>
    </source>
</evidence>
<gene>
    <name evidence="1" type="ORF">PAF17_15025</name>
</gene>
<comment type="caution">
    <text evidence="1">The sequence shown here is derived from an EMBL/GenBank/DDBJ whole genome shotgun (WGS) entry which is preliminary data.</text>
</comment>
<accession>A0ABT4ZII6</accession>
<name>A0ABT4ZII6_9RHOB</name>
<organism evidence="1 2">
    <name type="scientific">Paracoccus onchidii</name>
    <dbReference type="NCBI Taxonomy" id="3017813"/>
    <lineage>
        <taxon>Bacteria</taxon>
        <taxon>Pseudomonadati</taxon>
        <taxon>Pseudomonadota</taxon>
        <taxon>Alphaproteobacteria</taxon>
        <taxon>Rhodobacterales</taxon>
        <taxon>Paracoccaceae</taxon>
        <taxon>Paracoccus</taxon>
    </lineage>
</organism>
<keyword evidence="2" id="KW-1185">Reference proteome</keyword>
<proteinExistence type="predicted"/>
<sequence>MAIYSIGDQARAFALQTASNRLKLSLGTLTDELASGEVSDIGQRLQGNTQVLRAIENQFSAANRFKNNAEEASLRLTGMQDVLGQVQSETSQLGISLISPPFSESVGLLEMRAREVSETFSAVVSRLNGSSAGVFLFSGQNLDQPALIPGDEILGHLSALTVGMTSAADIATAVNDWFEAPSGGGGYLDVAYQGTVNLAQVVPITDAQSLRMTTDASSHSVREVLKGLATAALVDQGVLSGDYQQQRELMQIGGQILLGNDSELLAEMARIGQNQQFSERAKTENAAIMTVMQTARNDIRLADPYETAGALTQIESQLQTLYTVTARLSQLKLSEFLR</sequence>
<evidence type="ECO:0008006" key="3">
    <source>
        <dbReference type="Google" id="ProtNLM"/>
    </source>
</evidence>
<evidence type="ECO:0000313" key="2">
    <source>
        <dbReference type="Proteomes" id="UP001165641"/>
    </source>
</evidence>
<reference evidence="1" key="1">
    <citation type="submission" date="2022-12" db="EMBL/GenBank/DDBJ databases">
        <title>Paracoccus onchidii sp. nov., isolated from a marine invertebrate from the South China Sea.</title>
        <authorList>
            <person name="Xu S."/>
            <person name="Liu Z."/>
            <person name="Xu Y."/>
        </authorList>
    </citation>
    <scope>NUCLEOTIDE SEQUENCE</scope>
    <source>
        <strain evidence="1">Z330</strain>
    </source>
</reference>
<protein>
    <recommendedName>
        <fullName evidence="3">Flagellin C-terminal domain-containing protein</fullName>
    </recommendedName>
</protein>
<dbReference type="EMBL" id="JAQBIE010000020">
    <property type="protein sequence ID" value="MDB6178808.1"/>
    <property type="molecule type" value="Genomic_DNA"/>
</dbReference>
<dbReference type="SUPFAM" id="SSF64518">
    <property type="entry name" value="Phase 1 flagellin"/>
    <property type="match status" value="1"/>
</dbReference>
<dbReference type="Proteomes" id="UP001165641">
    <property type="component" value="Unassembled WGS sequence"/>
</dbReference>
<dbReference type="RefSeq" id="WP_271889919.1">
    <property type="nucleotide sequence ID" value="NZ_JAQBIE010000020.1"/>
</dbReference>